<protein>
    <submittedName>
        <fullName evidence="3">Uncharacterized protein</fullName>
    </submittedName>
</protein>
<evidence type="ECO:0000313" key="4">
    <source>
        <dbReference type="Proteomes" id="UP000589552"/>
    </source>
</evidence>
<reference evidence="3 4" key="1">
    <citation type="submission" date="2020-04" db="EMBL/GenBank/DDBJ databases">
        <authorList>
            <person name="Hitch T.C.A."/>
            <person name="Wylensek D."/>
            <person name="Clavel T."/>
        </authorList>
    </citation>
    <scope>NUCLEOTIDE SEQUENCE [LARGE SCALE GENOMIC DNA]</scope>
    <source>
        <strain evidence="3 4">BL-383-APC-2I</strain>
    </source>
</reference>
<evidence type="ECO:0000256" key="2">
    <source>
        <dbReference type="SAM" id="Phobius"/>
    </source>
</evidence>
<dbReference type="AlphaFoldDB" id="A0A7X9SY35"/>
<name>A0A7X9SY35_9CORY</name>
<feature type="transmembrane region" description="Helical" evidence="2">
    <location>
        <begin position="12"/>
        <end position="33"/>
    </location>
</feature>
<evidence type="ECO:0000256" key="1">
    <source>
        <dbReference type="SAM" id="MobiDB-lite"/>
    </source>
</evidence>
<feature type="compositionally biased region" description="Basic and acidic residues" evidence="1">
    <location>
        <begin position="99"/>
        <end position="108"/>
    </location>
</feature>
<evidence type="ECO:0000313" key="3">
    <source>
        <dbReference type="EMBL" id="NMF10185.1"/>
    </source>
</evidence>
<proteinExistence type="predicted"/>
<gene>
    <name evidence="3" type="ORF">HF852_11365</name>
</gene>
<feature type="compositionally biased region" description="Polar residues" evidence="1">
    <location>
        <begin position="81"/>
        <end position="95"/>
    </location>
</feature>
<sequence length="213" mass="22905">MTSTGADNLVWNLLSLVFGGVALAAVGVSLLIYKVQTESAQLEAEGQARVLRRLEGLARQAATSSSDTRELVRAMKPAVDATSTAGAAPISTNSEGEGDESRDQEQGEGAVLRDEYGAYYLPPAIPLKVVSDLVKWWDSEGATGRWTLSRLVGGYRQYNSSGNFVGVPWVLTFDGGKEGHRSFRLAYSGRQKGPAVSELEAGVWHDLEDGNER</sequence>
<organism evidence="3 4">
    <name type="scientific">Corynebacterium xerosis</name>
    <dbReference type="NCBI Taxonomy" id="1725"/>
    <lineage>
        <taxon>Bacteria</taxon>
        <taxon>Bacillati</taxon>
        <taxon>Actinomycetota</taxon>
        <taxon>Actinomycetes</taxon>
        <taxon>Mycobacteriales</taxon>
        <taxon>Corynebacteriaceae</taxon>
        <taxon>Corynebacterium</taxon>
    </lineage>
</organism>
<dbReference type="EMBL" id="JABAGA010000008">
    <property type="protein sequence ID" value="NMF10185.1"/>
    <property type="molecule type" value="Genomic_DNA"/>
</dbReference>
<accession>A0A7X9SY35</accession>
<dbReference type="Proteomes" id="UP000589552">
    <property type="component" value="Unassembled WGS sequence"/>
</dbReference>
<comment type="caution">
    <text evidence="3">The sequence shown here is derived from an EMBL/GenBank/DDBJ whole genome shotgun (WGS) entry which is preliminary data.</text>
</comment>
<keyword evidence="2" id="KW-0812">Transmembrane</keyword>
<keyword evidence="2" id="KW-0472">Membrane</keyword>
<feature type="region of interest" description="Disordered" evidence="1">
    <location>
        <begin position="80"/>
        <end position="108"/>
    </location>
</feature>
<keyword evidence="2" id="KW-1133">Transmembrane helix</keyword>